<evidence type="ECO:0000256" key="1">
    <source>
        <dbReference type="ARBA" id="ARBA00023015"/>
    </source>
</evidence>
<dbReference type="InterPro" id="IPR018060">
    <property type="entry name" value="HTH_AraC"/>
</dbReference>
<accession>A0A3A8PSK8</accession>
<name>A0A3A8PSK8_9BACT</name>
<dbReference type="SMART" id="SM00342">
    <property type="entry name" value="HTH_ARAC"/>
    <property type="match status" value="1"/>
</dbReference>
<dbReference type="GO" id="GO:0005829">
    <property type="term" value="C:cytosol"/>
    <property type="evidence" value="ECO:0007669"/>
    <property type="project" value="TreeGrafter"/>
</dbReference>
<dbReference type="PROSITE" id="PS01124">
    <property type="entry name" value="HTH_ARAC_FAMILY_2"/>
    <property type="match status" value="1"/>
</dbReference>
<dbReference type="Pfam" id="PF12625">
    <property type="entry name" value="Arabinose_bd"/>
    <property type="match status" value="1"/>
</dbReference>
<evidence type="ECO:0000259" key="4">
    <source>
        <dbReference type="PROSITE" id="PS01124"/>
    </source>
</evidence>
<evidence type="ECO:0000313" key="5">
    <source>
        <dbReference type="EMBL" id="RKH59447.1"/>
    </source>
</evidence>
<dbReference type="Pfam" id="PF12833">
    <property type="entry name" value="HTH_18"/>
    <property type="match status" value="1"/>
</dbReference>
<dbReference type="SUPFAM" id="SSF46689">
    <property type="entry name" value="Homeodomain-like"/>
    <property type="match status" value="1"/>
</dbReference>
<dbReference type="GO" id="GO:0003700">
    <property type="term" value="F:DNA-binding transcription factor activity"/>
    <property type="evidence" value="ECO:0007669"/>
    <property type="project" value="InterPro"/>
</dbReference>
<evidence type="ECO:0000256" key="2">
    <source>
        <dbReference type="ARBA" id="ARBA00023125"/>
    </source>
</evidence>
<dbReference type="AlphaFoldDB" id="A0A3A8PSK8"/>
<gene>
    <name evidence="5" type="ORF">D7V93_14940</name>
</gene>
<dbReference type="InterPro" id="IPR009057">
    <property type="entry name" value="Homeodomain-like_sf"/>
</dbReference>
<dbReference type="PANTHER" id="PTHR47894">
    <property type="entry name" value="HTH-TYPE TRANSCRIPTIONAL REGULATOR GADX"/>
    <property type="match status" value="1"/>
</dbReference>
<dbReference type="PANTHER" id="PTHR47894:SF1">
    <property type="entry name" value="HTH-TYPE TRANSCRIPTIONAL REGULATOR VQSM"/>
    <property type="match status" value="1"/>
</dbReference>
<keyword evidence="6" id="KW-1185">Reference proteome</keyword>
<dbReference type="GO" id="GO:0000976">
    <property type="term" value="F:transcription cis-regulatory region binding"/>
    <property type="evidence" value="ECO:0007669"/>
    <property type="project" value="TreeGrafter"/>
</dbReference>
<dbReference type="EMBL" id="RAWB01000134">
    <property type="protein sequence ID" value="RKH59447.1"/>
    <property type="molecule type" value="Genomic_DNA"/>
</dbReference>
<dbReference type="Gene3D" id="1.10.10.60">
    <property type="entry name" value="Homeodomain-like"/>
    <property type="match status" value="1"/>
</dbReference>
<reference evidence="6" key="1">
    <citation type="submission" date="2018-09" db="EMBL/GenBank/DDBJ databases">
        <authorList>
            <person name="Livingstone P.G."/>
            <person name="Whitworth D.E."/>
        </authorList>
    </citation>
    <scope>NUCLEOTIDE SEQUENCE [LARGE SCALE GENOMIC DNA]</scope>
    <source>
        <strain evidence="6">CA051B</strain>
    </source>
</reference>
<keyword evidence="3" id="KW-0804">Transcription</keyword>
<evidence type="ECO:0000256" key="3">
    <source>
        <dbReference type="ARBA" id="ARBA00023163"/>
    </source>
</evidence>
<evidence type="ECO:0000313" key="6">
    <source>
        <dbReference type="Proteomes" id="UP000272888"/>
    </source>
</evidence>
<organism evidence="5 6">
    <name type="scientific">Corallococcus llansteffanensis</name>
    <dbReference type="NCBI Taxonomy" id="2316731"/>
    <lineage>
        <taxon>Bacteria</taxon>
        <taxon>Pseudomonadati</taxon>
        <taxon>Myxococcota</taxon>
        <taxon>Myxococcia</taxon>
        <taxon>Myxococcales</taxon>
        <taxon>Cystobacterineae</taxon>
        <taxon>Myxococcaceae</taxon>
        <taxon>Corallococcus</taxon>
    </lineage>
</organism>
<feature type="domain" description="HTH araC/xylS-type" evidence="4">
    <location>
        <begin position="288"/>
        <end position="386"/>
    </location>
</feature>
<keyword evidence="1" id="KW-0805">Transcription regulation</keyword>
<comment type="caution">
    <text evidence="5">The sequence shown here is derived from an EMBL/GenBank/DDBJ whole genome shotgun (WGS) entry which is preliminary data.</text>
</comment>
<sequence length="394" mass="43214">MAVVIGSLLLAADIARPMPPAHGPRAPTRCPVAPPRVAAAGRAGPCWRAMRPQALQSSLFRPLFHVGESLGIPRARLVETVGVEEEQLARPDVRVPYTALQRLWALLVEVGGTEPLAVRLAQAVEPTHVGLVGYVLVNSPDLGTSLQRYCRINALLDPRTQWRVLQTAGGMRVELHLDPLDAWAPRLQHPPEGLLVTLVSSARILSGEDWRPTRVCFAHPRHAASAAVEDFLGIAAEYDASAYFVEGDAAAARLPIRHADIELGNLLHARAEAELAELLTHEARSWRERVEEVLAAQPRTGDLVPTDVASRLAVSERTLQRRLREEGVTFAGLEDAVRRDRAFQFLRDGRLPHFEIAFLLGFSDPSAFTRAFRRWSGTTPGHWQQAQGAKDGSA</sequence>
<protein>
    <submittedName>
        <fullName evidence="5">AraC family transcriptional regulator</fullName>
    </submittedName>
</protein>
<keyword evidence="2" id="KW-0238">DNA-binding</keyword>
<dbReference type="Proteomes" id="UP000272888">
    <property type="component" value="Unassembled WGS sequence"/>
</dbReference>
<proteinExistence type="predicted"/>
<dbReference type="InterPro" id="IPR032687">
    <property type="entry name" value="AraC-type_N"/>
</dbReference>